<dbReference type="OrthoDB" id="10366747at2759"/>
<feature type="non-terminal residue" evidence="2">
    <location>
        <position position="1"/>
    </location>
</feature>
<dbReference type="EMBL" id="KI964538">
    <property type="protein sequence ID" value="EUC39195.1"/>
    <property type="molecule type" value="Genomic_DNA"/>
</dbReference>
<dbReference type="KEGG" id="bze:COCCADRAFT_81446"/>
<evidence type="ECO:0000313" key="3">
    <source>
        <dbReference type="Proteomes" id="UP000053841"/>
    </source>
</evidence>
<dbReference type="AlphaFoldDB" id="W6YNM7"/>
<reference evidence="2 3" key="1">
    <citation type="journal article" date="2013" name="PLoS Genet.">
        <title>Comparative genome structure, secondary metabolite, and effector coding capacity across Cochliobolus pathogens.</title>
        <authorList>
            <person name="Condon B.J."/>
            <person name="Leng Y."/>
            <person name="Wu D."/>
            <person name="Bushley K.E."/>
            <person name="Ohm R.A."/>
            <person name="Otillar R."/>
            <person name="Martin J."/>
            <person name="Schackwitz W."/>
            <person name="Grimwood J."/>
            <person name="MohdZainudin N."/>
            <person name="Xue C."/>
            <person name="Wang R."/>
            <person name="Manning V.A."/>
            <person name="Dhillon B."/>
            <person name="Tu Z.J."/>
            <person name="Steffenson B.J."/>
            <person name="Salamov A."/>
            <person name="Sun H."/>
            <person name="Lowry S."/>
            <person name="LaButti K."/>
            <person name="Han J."/>
            <person name="Copeland A."/>
            <person name="Lindquist E."/>
            <person name="Barry K."/>
            <person name="Schmutz J."/>
            <person name="Baker S.E."/>
            <person name="Ciuffetti L.M."/>
            <person name="Grigoriev I.V."/>
            <person name="Zhong S."/>
            <person name="Turgeon B.G."/>
        </authorList>
    </citation>
    <scope>NUCLEOTIDE SEQUENCE [LARGE SCALE GENOMIC DNA]</scope>
    <source>
        <strain evidence="2 3">26-R-13</strain>
    </source>
</reference>
<protein>
    <submittedName>
        <fullName evidence="2">Uncharacterized protein</fullName>
    </submittedName>
</protein>
<feature type="compositionally biased region" description="Polar residues" evidence="1">
    <location>
        <begin position="95"/>
        <end position="108"/>
    </location>
</feature>
<organism evidence="2 3">
    <name type="scientific">Cochliobolus carbonum (strain 26-R-13)</name>
    <name type="common">Maize leaf spot fungus</name>
    <name type="synonym">Bipolaris zeicola</name>
    <dbReference type="NCBI Taxonomy" id="930089"/>
    <lineage>
        <taxon>Eukaryota</taxon>
        <taxon>Fungi</taxon>
        <taxon>Dikarya</taxon>
        <taxon>Ascomycota</taxon>
        <taxon>Pezizomycotina</taxon>
        <taxon>Dothideomycetes</taxon>
        <taxon>Pleosporomycetidae</taxon>
        <taxon>Pleosporales</taxon>
        <taxon>Pleosporineae</taxon>
        <taxon>Pleosporaceae</taxon>
        <taxon>Bipolaris</taxon>
    </lineage>
</organism>
<name>W6YNM7_COCC2</name>
<accession>W6YNM7</accession>
<evidence type="ECO:0000313" key="2">
    <source>
        <dbReference type="EMBL" id="EUC39195.1"/>
    </source>
</evidence>
<keyword evidence="3" id="KW-1185">Reference proteome</keyword>
<dbReference type="RefSeq" id="XP_007706617.1">
    <property type="nucleotide sequence ID" value="XM_007708427.1"/>
</dbReference>
<dbReference type="Proteomes" id="UP000053841">
    <property type="component" value="Unassembled WGS sequence"/>
</dbReference>
<gene>
    <name evidence="2" type="ORF">COCCADRAFT_81446</name>
</gene>
<proteinExistence type="predicted"/>
<evidence type="ECO:0000256" key="1">
    <source>
        <dbReference type="SAM" id="MobiDB-lite"/>
    </source>
</evidence>
<feature type="region of interest" description="Disordered" evidence="1">
    <location>
        <begin position="92"/>
        <end position="116"/>
    </location>
</feature>
<dbReference type="GeneID" id="19151175"/>
<dbReference type="HOGENOM" id="CLU_2102630_0_0_1"/>
<sequence length="116" mass="12678">VRGFTANIVVSPLSIVEFHDISLQDKTTHEINLATLVHIYVHAVFLPSHFSFILSYNIPSAAHAIATPIAAPSFSVVVHRLASDVMRLRNKSADLHQTTTQTRPNNSARGPLLPMG</sequence>